<accession>A0A4D8PKL4</accession>
<dbReference type="AlphaFoldDB" id="A0A4D8PKL4"/>
<proteinExistence type="predicted"/>
<evidence type="ECO:0000313" key="2">
    <source>
        <dbReference type="EMBL" id="QCN95931.1"/>
    </source>
</evidence>
<reference evidence="2 3" key="1">
    <citation type="submission" date="2018-09" db="EMBL/GenBank/DDBJ databases">
        <title>Whole genome based analysis of evolution and adaptive divergence in Indian and Brazilian strains of Azospirillum brasilense.</title>
        <authorList>
            <person name="Singh C."/>
            <person name="Tripathi A.K."/>
        </authorList>
    </citation>
    <scope>NUCLEOTIDE SEQUENCE [LARGE SCALE GENOMIC DNA]</scope>
    <source>
        <strain evidence="2 3">MTCC4035</strain>
    </source>
</reference>
<dbReference type="Gene3D" id="1.10.287.1490">
    <property type="match status" value="1"/>
</dbReference>
<organism evidence="2 3">
    <name type="scientific">Azospirillum argentinense</name>
    <dbReference type="NCBI Taxonomy" id="2970906"/>
    <lineage>
        <taxon>Bacteria</taxon>
        <taxon>Pseudomonadati</taxon>
        <taxon>Pseudomonadota</taxon>
        <taxon>Alphaproteobacteria</taxon>
        <taxon>Rhodospirillales</taxon>
        <taxon>Azospirillaceae</taxon>
        <taxon>Azospirillum</taxon>
    </lineage>
</organism>
<gene>
    <name evidence="2" type="ORF">D3093_12025</name>
</gene>
<evidence type="ECO:0008006" key="4">
    <source>
        <dbReference type="Google" id="ProtNLM"/>
    </source>
</evidence>
<dbReference type="PROSITE" id="PS51257">
    <property type="entry name" value="PROKAR_LIPOPROTEIN"/>
    <property type="match status" value="1"/>
</dbReference>
<sequence>MMNGRTRAILLGGGVAVLLSGCVSTYMDQKADLRAGGPQAREAAARQQYASAKTQNTDLNDQLVSTQRDIDRNERRIAAAQTQLSAVRQDLDRARRSKKLSESEYRRMRAEADDINRDITELDFKMKAGGASTPAAAAEKERQIQALEKKKAELEKAIQLTLGQ</sequence>
<dbReference type="RefSeq" id="WP_137115643.1">
    <property type="nucleotide sequence ID" value="NZ_CP032321.1"/>
</dbReference>
<keyword evidence="1" id="KW-0175">Coiled coil</keyword>
<dbReference type="Proteomes" id="UP000298595">
    <property type="component" value="Chromosome"/>
</dbReference>
<protein>
    <recommendedName>
        <fullName evidence="4">Lipoprotein</fullName>
    </recommendedName>
</protein>
<evidence type="ECO:0000313" key="3">
    <source>
        <dbReference type="Proteomes" id="UP000298595"/>
    </source>
</evidence>
<evidence type="ECO:0000256" key="1">
    <source>
        <dbReference type="SAM" id="Coils"/>
    </source>
</evidence>
<dbReference type="EMBL" id="CP032321">
    <property type="protein sequence ID" value="QCN95931.1"/>
    <property type="molecule type" value="Genomic_DNA"/>
</dbReference>
<name>A0A4D8PKL4_9PROT</name>
<feature type="coiled-coil region" evidence="1">
    <location>
        <begin position="42"/>
        <end position="164"/>
    </location>
</feature>
<dbReference type="KEGG" id="aare:D3093_12025"/>